<sequence>MLKKVKALLIGDAMIPGKSFEGAYEKYLKRFIDQVKVGDWESDWGKLQNRRLEVEKKGPEIEEIDPLIKAEGKDASVLMGLFLPVSSKVFEAMPNLHIVGVSRAGLENVNVEEATKKGILVFNVKGRNAEAVSDYAVGMLLSECRNIARAFHSIKGGKWRKEFSNSSWVPELKGKNVGIVGFGYIGRLVAKKLSGFETNTMVYDPFVDAEVIKKAGAVPVDKETLFRESDFITLHARLSEETKNLVGEKELSLMKPTAYLINTARAGLVEEKALLNALKEKKIAGAGLDVFWTEPIPEGSNFLKLDNVTLSTHIAGTTKEALSRSPELLMEDIEKLLKNEETRFVVNPEVLQDERFKKWLDGVRKC</sequence>
<dbReference type="InterPro" id="IPR050857">
    <property type="entry name" value="D-2-hydroxyacid_DH"/>
</dbReference>
<dbReference type="Pfam" id="PF00389">
    <property type="entry name" value="2-Hacid_dh"/>
    <property type="match status" value="1"/>
</dbReference>
<dbReference type="RefSeq" id="WP_106007784.1">
    <property type="nucleotide sequence ID" value="NZ_PVXP01000002.1"/>
</dbReference>
<protein>
    <submittedName>
        <fullName evidence="7">Putative 2-hydroxyacid dehydrogenase YoaD</fullName>
        <ecNumber evidence="7">1.1.1.-</ecNumber>
    </submittedName>
</protein>
<proteinExistence type="inferred from homology"/>
<comment type="similarity">
    <text evidence="1 4">Belongs to the D-isomer specific 2-hydroxyacid dehydrogenase family.</text>
</comment>
<reference evidence="7 8" key="1">
    <citation type="submission" date="2018-03" db="EMBL/GenBank/DDBJ databases">
        <title>Genome sequence of Clostridium luticellarii DSM 29923.</title>
        <authorList>
            <person name="Poehlein A."/>
            <person name="Daniel R."/>
        </authorList>
    </citation>
    <scope>NUCLEOTIDE SEQUENCE [LARGE SCALE GENOMIC DNA]</scope>
    <source>
        <strain evidence="7 8">DSM 29923</strain>
    </source>
</reference>
<keyword evidence="3" id="KW-0520">NAD</keyword>
<dbReference type="GO" id="GO:0051287">
    <property type="term" value="F:NAD binding"/>
    <property type="evidence" value="ECO:0007669"/>
    <property type="project" value="InterPro"/>
</dbReference>
<dbReference type="SUPFAM" id="SSF51735">
    <property type="entry name" value="NAD(P)-binding Rossmann-fold domains"/>
    <property type="match status" value="1"/>
</dbReference>
<dbReference type="AlphaFoldDB" id="A0A2T0BSB6"/>
<dbReference type="CDD" id="cd12171">
    <property type="entry name" value="2-Hacid_dh_10"/>
    <property type="match status" value="1"/>
</dbReference>
<evidence type="ECO:0000256" key="3">
    <source>
        <dbReference type="ARBA" id="ARBA00023027"/>
    </source>
</evidence>
<keyword evidence="8" id="KW-1185">Reference proteome</keyword>
<dbReference type="PANTHER" id="PTHR42789">
    <property type="entry name" value="D-ISOMER SPECIFIC 2-HYDROXYACID DEHYDROGENASE FAMILY PROTEIN (AFU_ORTHOLOGUE AFUA_6G10090)"/>
    <property type="match status" value="1"/>
</dbReference>
<feature type="domain" description="D-isomer specific 2-hydroxyacid dehydrogenase NAD-binding" evidence="6">
    <location>
        <begin position="137"/>
        <end position="315"/>
    </location>
</feature>
<gene>
    <name evidence="7" type="primary">yoaD_1</name>
    <name evidence="7" type="ORF">CLLU_02800</name>
</gene>
<evidence type="ECO:0000259" key="6">
    <source>
        <dbReference type="Pfam" id="PF02826"/>
    </source>
</evidence>
<evidence type="ECO:0000256" key="1">
    <source>
        <dbReference type="ARBA" id="ARBA00005854"/>
    </source>
</evidence>
<dbReference type="FunFam" id="3.40.50.720:FF:000203">
    <property type="entry name" value="D-3-phosphoglycerate dehydrogenase (SerA)"/>
    <property type="match status" value="1"/>
</dbReference>
<dbReference type="PANTHER" id="PTHR42789:SF1">
    <property type="entry name" value="D-ISOMER SPECIFIC 2-HYDROXYACID DEHYDROGENASE FAMILY PROTEIN (AFU_ORTHOLOGUE AFUA_6G10090)"/>
    <property type="match status" value="1"/>
</dbReference>
<evidence type="ECO:0000313" key="7">
    <source>
        <dbReference type="EMBL" id="PRR86796.1"/>
    </source>
</evidence>
<dbReference type="GO" id="GO:0016616">
    <property type="term" value="F:oxidoreductase activity, acting on the CH-OH group of donors, NAD or NADP as acceptor"/>
    <property type="evidence" value="ECO:0007669"/>
    <property type="project" value="InterPro"/>
</dbReference>
<organism evidence="7 8">
    <name type="scientific">Clostridium luticellarii</name>
    <dbReference type="NCBI Taxonomy" id="1691940"/>
    <lineage>
        <taxon>Bacteria</taxon>
        <taxon>Bacillati</taxon>
        <taxon>Bacillota</taxon>
        <taxon>Clostridia</taxon>
        <taxon>Eubacteriales</taxon>
        <taxon>Clostridiaceae</taxon>
        <taxon>Clostridium</taxon>
    </lineage>
</organism>
<evidence type="ECO:0000313" key="8">
    <source>
        <dbReference type="Proteomes" id="UP000237798"/>
    </source>
</evidence>
<dbReference type="InterPro" id="IPR036291">
    <property type="entry name" value="NAD(P)-bd_dom_sf"/>
</dbReference>
<dbReference type="SUPFAM" id="SSF52283">
    <property type="entry name" value="Formate/glycerate dehydrogenase catalytic domain-like"/>
    <property type="match status" value="1"/>
</dbReference>
<dbReference type="EMBL" id="PVXP01000002">
    <property type="protein sequence ID" value="PRR86796.1"/>
    <property type="molecule type" value="Genomic_DNA"/>
</dbReference>
<dbReference type="InterPro" id="IPR006139">
    <property type="entry name" value="D-isomer_2_OHA_DH_cat_dom"/>
</dbReference>
<dbReference type="Gene3D" id="3.40.50.720">
    <property type="entry name" value="NAD(P)-binding Rossmann-like Domain"/>
    <property type="match status" value="2"/>
</dbReference>
<keyword evidence="2 4" id="KW-0560">Oxidoreductase</keyword>
<evidence type="ECO:0000256" key="2">
    <source>
        <dbReference type="ARBA" id="ARBA00023002"/>
    </source>
</evidence>
<dbReference type="EC" id="1.1.1.-" evidence="7"/>
<dbReference type="Pfam" id="PF02826">
    <property type="entry name" value="2-Hacid_dh_C"/>
    <property type="match status" value="1"/>
</dbReference>
<dbReference type="Proteomes" id="UP000237798">
    <property type="component" value="Unassembled WGS sequence"/>
</dbReference>
<name>A0A2T0BSB6_9CLOT</name>
<dbReference type="InterPro" id="IPR006140">
    <property type="entry name" value="D-isomer_DH_NAD-bd"/>
</dbReference>
<evidence type="ECO:0000256" key="4">
    <source>
        <dbReference type="RuleBase" id="RU003719"/>
    </source>
</evidence>
<accession>A0A2T0BSB6</accession>
<evidence type="ECO:0000259" key="5">
    <source>
        <dbReference type="Pfam" id="PF00389"/>
    </source>
</evidence>
<feature type="domain" description="D-isomer specific 2-hydroxyacid dehydrogenase catalytic" evidence="5">
    <location>
        <begin position="68"/>
        <end position="347"/>
    </location>
</feature>
<dbReference type="OrthoDB" id="9805416at2"/>
<comment type="caution">
    <text evidence="7">The sequence shown here is derived from an EMBL/GenBank/DDBJ whole genome shotgun (WGS) entry which is preliminary data.</text>
</comment>